<evidence type="ECO:0000256" key="5">
    <source>
        <dbReference type="ARBA" id="ARBA00022989"/>
    </source>
</evidence>
<keyword evidence="4" id="KW-0378">Hydrolase</keyword>
<evidence type="ECO:0000256" key="2">
    <source>
        <dbReference type="ARBA" id="ARBA00022475"/>
    </source>
</evidence>
<organism evidence="9 10">
    <name type="scientific">Rubrivivax gelatinosus</name>
    <name type="common">Rhodocyclus gelatinosus</name>
    <name type="synonym">Rhodopseudomonas gelatinosa</name>
    <dbReference type="NCBI Taxonomy" id="28068"/>
    <lineage>
        <taxon>Bacteria</taxon>
        <taxon>Pseudomonadati</taxon>
        <taxon>Pseudomonadota</taxon>
        <taxon>Betaproteobacteria</taxon>
        <taxon>Burkholderiales</taxon>
        <taxon>Sphaerotilaceae</taxon>
        <taxon>Rubrivivax</taxon>
    </lineage>
</organism>
<protein>
    <submittedName>
        <fullName evidence="9">Undecaprenyl-diphosphatase</fullName>
    </submittedName>
</protein>
<keyword evidence="2" id="KW-1003">Cell membrane</keyword>
<evidence type="ECO:0000256" key="1">
    <source>
        <dbReference type="ARBA" id="ARBA00004651"/>
    </source>
</evidence>
<dbReference type="Proteomes" id="UP000295106">
    <property type="component" value="Unassembled WGS sequence"/>
</dbReference>
<dbReference type="EMBL" id="SLXD01000002">
    <property type="protein sequence ID" value="TCP04363.1"/>
    <property type="molecule type" value="Genomic_DNA"/>
</dbReference>
<keyword evidence="6 7" id="KW-0472">Membrane</keyword>
<reference evidence="9 10" key="1">
    <citation type="submission" date="2019-03" db="EMBL/GenBank/DDBJ databases">
        <title>Genomic Encyclopedia of Type Strains, Phase IV (KMG-IV): sequencing the most valuable type-strain genomes for metagenomic binning, comparative biology and taxonomic classification.</title>
        <authorList>
            <person name="Goeker M."/>
        </authorList>
    </citation>
    <scope>NUCLEOTIDE SEQUENCE [LARGE SCALE GENOMIC DNA]</scope>
    <source>
        <strain evidence="9 10">DSM 1709</strain>
    </source>
</reference>
<feature type="transmembrane region" description="Helical" evidence="7">
    <location>
        <begin position="160"/>
        <end position="177"/>
    </location>
</feature>
<dbReference type="Gene3D" id="1.20.144.10">
    <property type="entry name" value="Phosphatidic acid phosphatase type 2/haloperoxidase"/>
    <property type="match status" value="1"/>
</dbReference>
<feature type="transmembrane region" description="Helical" evidence="7">
    <location>
        <begin position="62"/>
        <end position="84"/>
    </location>
</feature>
<dbReference type="RefSeq" id="WP_132644876.1">
    <property type="nucleotide sequence ID" value="NZ_CP181386.1"/>
</dbReference>
<evidence type="ECO:0000313" key="10">
    <source>
        <dbReference type="Proteomes" id="UP000295106"/>
    </source>
</evidence>
<evidence type="ECO:0000313" key="9">
    <source>
        <dbReference type="EMBL" id="TCP04363.1"/>
    </source>
</evidence>
<dbReference type="InterPro" id="IPR036938">
    <property type="entry name" value="PAP2/HPO_sf"/>
</dbReference>
<evidence type="ECO:0000256" key="4">
    <source>
        <dbReference type="ARBA" id="ARBA00022801"/>
    </source>
</evidence>
<feature type="transmembrane region" description="Helical" evidence="7">
    <location>
        <begin position="120"/>
        <end position="148"/>
    </location>
</feature>
<dbReference type="PANTHER" id="PTHR14969">
    <property type="entry name" value="SPHINGOSINE-1-PHOSPHATE PHOSPHOHYDROLASE"/>
    <property type="match status" value="1"/>
</dbReference>
<dbReference type="GO" id="GO:0005886">
    <property type="term" value="C:plasma membrane"/>
    <property type="evidence" value="ECO:0007669"/>
    <property type="project" value="UniProtKB-SubCell"/>
</dbReference>
<dbReference type="Pfam" id="PF01569">
    <property type="entry name" value="PAP2"/>
    <property type="match status" value="1"/>
</dbReference>
<comment type="subcellular location">
    <subcellularLocation>
        <location evidence="1">Cell membrane</location>
        <topology evidence="1">Multi-pass membrane protein</topology>
    </subcellularLocation>
</comment>
<evidence type="ECO:0000256" key="7">
    <source>
        <dbReference type="SAM" id="Phobius"/>
    </source>
</evidence>
<dbReference type="SMART" id="SM00014">
    <property type="entry name" value="acidPPc"/>
    <property type="match status" value="1"/>
</dbReference>
<proteinExistence type="predicted"/>
<dbReference type="GO" id="GO:0016787">
    <property type="term" value="F:hydrolase activity"/>
    <property type="evidence" value="ECO:0007669"/>
    <property type="project" value="UniProtKB-KW"/>
</dbReference>
<dbReference type="InterPro" id="IPR000326">
    <property type="entry name" value="PAP2/HPO"/>
</dbReference>
<comment type="caution">
    <text evidence="9">The sequence shown here is derived from an EMBL/GenBank/DDBJ whole genome shotgun (WGS) entry which is preliminary data.</text>
</comment>
<dbReference type="AlphaFoldDB" id="A0A4R2MWF7"/>
<evidence type="ECO:0000259" key="8">
    <source>
        <dbReference type="SMART" id="SM00014"/>
    </source>
</evidence>
<evidence type="ECO:0000256" key="6">
    <source>
        <dbReference type="ARBA" id="ARBA00023136"/>
    </source>
</evidence>
<sequence length="178" mass="19192">MPRWLDASRLHGVEFDRRWALALHRGASRPPLLRLLIACSRLADAGPWIALGVALAVFGGPAGRHCSLLFAELGFVNLVLYWALKRGTRRSRPFDQCPGIRACCAVPDRFSFPSGHTLHAVAFGLLLAAFYPAWAPGLALFALLVALARIVLGLHYPSDVAAGAVLGTITATLVLMTR</sequence>
<accession>A0A4R2MWF7</accession>
<dbReference type="PANTHER" id="PTHR14969:SF62">
    <property type="entry name" value="DECAPRENYLPHOSPHORYL-5-PHOSPHORIBOSE PHOSPHATASE RV3807C-RELATED"/>
    <property type="match status" value="1"/>
</dbReference>
<gene>
    <name evidence="9" type="ORF">EV684_102116</name>
</gene>
<feature type="transmembrane region" description="Helical" evidence="7">
    <location>
        <begin position="32"/>
        <end position="56"/>
    </location>
</feature>
<dbReference type="OrthoDB" id="9801622at2"/>
<feature type="domain" description="Phosphatidic acid phosphatase type 2/haloperoxidase" evidence="8">
    <location>
        <begin position="65"/>
        <end position="175"/>
    </location>
</feature>
<keyword evidence="5 7" id="KW-1133">Transmembrane helix</keyword>
<dbReference type="GeneID" id="99685097"/>
<evidence type="ECO:0000256" key="3">
    <source>
        <dbReference type="ARBA" id="ARBA00022692"/>
    </source>
</evidence>
<name>A0A4R2MWF7_RUBGE</name>
<dbReference type="SUPFAM" id="SSF48317">
    <property type="entry name" value="Acid phosphatase/Vanadium-dependent haloperoxidase"/>
    <property type="match status" value="1"/>
</dbReference>
<keyword evidence="3 7" id="KW-0812">Transmembrane</keyword>